<dbReference type="UniPathway" id="UPA00647">
    <property type="reaction ID" value="UER00700"/>
</dbReference>
<dbReference type="PROSITE" id="PS00198">
    <property type="entry name" value="4FE4S_FER_1"/>
    <property type="match status" value="2"/>
</dbReference>
<comment type="cofactor">
    <cofactor evidence="1 11">
        <name>FAD</name>
        <dbReference type="ChEBI" id="CHEBI:57692"/>
    </cofactor>
</comment>
<evidence type="ECO:0000256" key="5">
    <source>
        <dbReference type="ARBA" id="ARBA00022813"/>
    </source>
</evidence>
<dbReference type="NCBIfam" id="TIGR01445">
    <property type="entry name" value="intein_Nterm"/>
    <property type="match status" value="1"/>
</dbReference>
<keyword evidence="6 11" id="KW-0274">FAD</keyword>
<dbReference type="Gene3D" id="3.40.50.720">
    <property type="entry name" value="NAD(P)-binding Rossmann-like Domain"/>
    <property type="match status" value="1"/>
</dbReference>
<dbReference type="Pfam" id="PF07992">
    <property type="entry name" value="Pyr_redox_2"/>
    <property type="match status" value="1"/>
</dbReference>
<evidence type="ECO:0000256" key="2">
    <source>
        <dbReference type="ARBA" id="ARBA00006561"/>
    </source>
</evidence>
<dbReference type="PANTHER" id="PTHR43498">
    <property type="entry name" value="FERREDOXIN:COB-COM HETERODISULFIDE REDUCTASE SUBUNIT A"/>
    <property type="match status" value="1"/>
</dbReference>
<dbReference type="PRINTS" id="PR00469">
    <property type="entry name" value="PNDRDTASEII"/>
</dbReference>
<dbReference type="PRINTS" id="PR00368">
    <property type="entry name" value="FADPNR"/>
</dbReference>
<dbReference type="InterPro" id="IPR004042">
    <property type="entry name" value="Intein_endonuc_central"/>
</dbReference>
<dbReference type="InterPro" id="IPR027434">
    <property type="entry name" value="Homing_endonucl"/>
</dbReference>
<dbReference type="SUPFAM" id="SSF51294">
    <property type="entry name" value="Hedgehog/intein (Hint) domain"/>
    <property type="match status" value="1"/>
</dbReference>
<protein>
    <recommendedName>
        <fullName evidence="11">CoB--CoM heterodisulfide reductase iron-sulfur subunit A</fullName>
        <ecNumber evidence="11">1.8.-.-</ecNumber>
    </recommendedName>
</protein>
<dbReference type="InterPro" id="IPR036844">
    <property type="entry name" value="Hint_dom_sf"/>
</dbReference>
<dbReference type="Gene3D" id="3.30.70.20">
    <property type="match status" value="2"/>
</dbReference>
<dbReference type="Gene3D" id="2.170.16.10">
    <property type="entry name" value="Hedgehog/Intein (Hint) domain"/>
    <property type="match status" value="2"/>
</dbReference>
<dbReference type="InterPro" id="IPR003586">
    <property type="entry name" value="Hint_dom_C"/>
</dbReference>
<evidence type="ECO:0000256" key="8">
    <source>
        <dbReference type="ARBA" id="ARBA00023002"/>
    </source>
</evidence>
<dbReference type="Gene3D" id="3.10.28.10">
    <property type="entry name" value="Homing endonucleases"/>
    <property type="match status" value="1"/>
</dbReference>
<keyword evidence="5" id="KW-0068">Autocatalytic cleavage</keyword>
<evidence type="ECO:0000256" key="4">
    <source>
        <dbReference type="ARBA" id="ARBA00022723"/>
    </source>
</evidence>
<dbReference type="InterPro" id="IPR036188">
    <property type="entry name" value="FAD/NAD-bd_sf"/>
</dbReference>
<gene>
    <name evidence="14" type="ORF">ENM11_04360</name>
</gene>
<proteinExistence type="inferred from homology"/>
<comment type="caution">
    <text evidence="14">The sequence shown here is derived from an EMBL/GenBank/DDBJ whole genome shotgun (WGS) entry which is preliminary data.</text>
</comment>
<comment type="subunit">
    <text evidence="11">The ferredoxin:CoB-CoM heterodisulfide reductase is composed of three subunits; HdrA, HdrB and HdrC.</text>
</comment>
<keyword evidence="3 11" id="KW-0004">4Fe-4S</keyword>
<dbReference type="InterPro" id="IPR006142">
    <property type="entry name" value="INTEIN"/>
</dbReference>
<dbReference type="GO" id="GO:0016491">
    <property type="term" value="F:oxidoreductase activity"/>
    <property type="evidence" value="ECO:0007669"/>
    <property type="project" value="UniProtKB-UniRule"/>
</dbReference>
<dbReference type="InterPro" id="IPR006141">
    <property type="entry name" value="Intein_N"/>
</dbReference>
<dbReference type="GO" id="GO:0004519">
    <property type="term" value="F:endonuclease activity"/>
    <property type="evidence" value="ECO:0007669"/>
    <property type="project" value="InterPro"/>
</dbReference>
<dbReference type="Pfam" id="PF00037">
    <property type="entry name" value="Fer4"/>
    <property type="match status" value="1"/>
</dbReference>
<dbReference type="InterPro" id="IPR017900">
    <property type="entry name" value="4Fe4S_Fe_S_CS"/>
</dbReference>
<dbReference type="Gene3D" id="3.50.50.60">
    <property type="entry name" value="FAD/NAD(P)-binding domain"/>
    <property type="match status" value="4"/>
</dbReference>
<dbReference type="PROSITE" id="PS51379">
    <property type="entry name" value="4FE4S_FER_2"/>
    <property type="match status" value="3"/>
</dbReference>
<name>A0A7C5QDG5_CALS0</name>
<keyword evidence="4 11" id="KW-0479">Metal-binding</keyword>
<evidence type="ECO:0000256" key="10">
    <source>
        <dbReference type="ARBA" id="ARBA00023014"/>
    </source>
</evidence>
<feature type="domain" description="4Fe-4S ferredoxin-type" evidence="13">
    <location>
        <begin position="1444"/>
        <end position="1473"/>
    </location>
</feature>
<dbReference type="SMART" id="SM00305">
    <property type="entry name" value="HintC"/>
    <property type="match status" value="1"/>
</dbReference>
<evidence type="ECO:0000259" key="12">
    <source>
        <dbReference type="PROSITE" id="PS50819"/>
    </source>
</evidence>
<dbReference type="PROSITE" id="PS50819">
    <property type="entry name" value="INTEIN_ENDONUCLEASE"/>
    <property type="match status" value="1"/>
</dbReference>
<dbReference type="Pfam" id="PF14890">
    <property type="entry name" value="Intein_splicing"/>
    <property type="match status" value="1"/>
</dbReference>
<dbReference type="GO" id="GO:0051539">
    <property type="term" value="F:4 iron, 4 sulfur cluster binding"/>
    <property type="evidence" value="ECO:0007669"/>
    <property type="project" value="UniProtKB-UniRule"/>
</dbReference>
<evidence type="ECO:0000256" key="1">
    <source>
        <dbReference type="ARBA" id="ARBA00001974"/>
    </source>
</evidence>
<dbReference type="Pfam" id="PF12831">
    <property type="entry name" value="FAD_oxidored"/>
    <property type="match status" value="1"/>
</dbReference>
<organism evidence="14">
    <name type="scientific">Caldiarchaeum subterraneum</name>
    <dbReference type="NCBI Taxonomy" id="311458"/>
    <lineage>
        <taxon>Archaea</taxon>
        <taxon>Nitrososphaerota</taxon>
        <taxon>Candidatus Caldarchaeales</taxon>
        <taxon>Candidatus Caldarchaeaceae</taxon>
        <taxon>Candidatus Caldarchaeum</taxon>
    </lineage>
</organism>
<accession>A0A7C5QDG5</accession>
<dbReference type="GO" id="GO:0046872">
    <property type="term" value="F:metal ion binding"/>
    <property type="evidence" value="ECO:0007669"/>
    <property type="project" value="UniProtKB-KW"/>
</dbReference>
<dbReference type="InterPro" id="IPR017896">
    <property type="entry name" value="4Fe4S_Fe-S-bd"/>
</dbReference>
<comment type="pathway">
    <text evidence="11">Cofactor metabolism; coenzyme M-coenzyme B heterodisulfide reduction; coenzyme B and coenzyme M from coenzyme M-coenzyme B heterodisulfide: step 1/1.</text>
</comment>
<dbReference type="EMBL" id="DRWN01000030">
    <property type="protein sequence ID" value="HHK68371.1"/>
    <property type="molecule type" value="Genomic_DNA"/>
</dbReference>
<keyword evidence="9 11" id="KW-0408">Iron</keyword>
<evidence type="ECO:0000313" key="14">
    <source>
        <dbReference type="EMBL" id="HHK68371.1"/>
    </source>
</evidence>
<dbReference type="InterPro" id="IPR003587">
    <property type="entry name" value="Hint_dom_N"/>
</dbReference>
<dbReference type="Pfam" id="PF02662">
    <property type="entry name" value="FlpD"/>
    <property type="match status" value="1"/>
</dbReference>
<dbReference type="SUPFAM" id="SSF54862">
    <property type="entry name" value="4Fe-4S ferredoxins"/>
    <property type="match status" value="1"/>
</dbReference>
<dbReference type="NCBIfam" id="TIGR01443">
    <property type="entry name" value="intein_Cterm"/>
    <property type="match status" value="1"/>
</dbReference>
<reference evidence="14" key="1">
    <citation type="journal article" date="2020" name="mSystems">
        <title>Genome- and Community-Level Interaction Insights into Carbon Utilization and Element Cycling Functions of Hydrothermarchaeota in Hydrothermal Sediment.</title>
        <authorList>
            <person name="Zhou Z."/>
            <person name="Liu Y."/>
            <person name="Xu W."/>
            <person name="Pan J."/>
            <person name="Luo Z.H."/>
            <person name="Li M."/>
        </authorList>
    </citation>
    <scope>NUCLEOTIDE SEQUENCE [LARGE SCALE GENOMIC DNA]</scope>
    <source>
        <strain evidence="14">SpSt-1056</strain>
    </source>
</reference>
<dbReference type="CDD" id="cd00081">
    <property type="entry name" value="Hint"/>
    <property type="match status" value="1"/>
</dbReference>
<dbReference type="PROSITE" id="PS50818">
    <property type="entry name" value="INTEIN_C_TER"/>
    <property type="match status" value="1"/>
</dbReference>
<evidence type="ECO:0000256" key="3">
    <source>
        <dbReference type="ARBA" id="ARBA00022485"/>
    </source>
</evidence>
<keyword evidence="11" id="KW-0285">Flavoprotein</keyword>
<dbReference type="InterPro" id="IPR030934">
    <property type="entry name" value="Intein_C"/>
</dbReference>
<evidence type="ECO:0000256" key="9">
    <source>
        <dbReference type="ARBA" id="ARBA00023004"/>
    </source>
</evidence>
<dbReference type="PANTHER" id="PTHR43498:SF1">
    <property type="entry name" value="COB--COM HETERODISULFIDE REDUCTASE IRON-SULFUR SUBUNIT A"/>
    <property type="match status" value="1"/>
</dbReference>
<keyword evidence="10 11" id="KW-0411">Iron-sulfur</keyword>
<evidence type="ECO:0000256" key="6">
    <source>
        <dbReference type="ARBA" id="ARBA00022827"/>
    </source>
</evidence>
<dbReference type="InterPro" id="IPR039650">
    <property type="entry name" value="HdrA-like"/>
</dbReference>
<comment type="cofactor">
    <cofactor evidence="11">
        <name>[4Fe-4S] cluster</name>
        <dbReference type="ChEBI" id="CHEBI:49883"/>
    </cofactor>
</comment>
<dbReference type="EC" id="1.8.-.-" evidence="11"/>
<evidence type="ECO:0000259" key="13">
    <source>
        <dbReference type="PROSITE" id="PS51379"/>
    </source>
</evidence>
<dbReference type="SUPFAM" id="SSF51905">
    <property type="entry name" value="FAD/NAD(P)-binding domain"/>
    <property type="match status" value="3"/>
</dbReference>
<keyword evidence="7" id="KW-0651">Protein splicing</keyword>
<keyword evidence="8 11" id="KW-0560">Oxidoreductase</keyword>
<feature type="domain" description="DOD-type homing endonuclease" evidence="12">
    <location>
        <begin position="273"/>
        <end position="414"/>
    </location>
</feature>
<dbReference type="Pfam" id="PF14528">
    <property type="entry name" value="LAGLIDADG_3"/>
    <property type="match status" value="1"/>
</dbReference>
<sequence length="1652" mass="183431">MADAVLVIGGGIAGVQASLDLAKAGAKVYLVEKSPVIGGRMAALDKNFPTMDCSICMPGDTDIILGDGSIVPIRNLVERFEHGDFNPHPPETFSFDGNTVSLRPIVAGQKLPYSYNLIEITTATGGRLRFTPDHKILVDDENGPAWREASKLRVGDMLYAPRKLGPKKSQPRYVIDLLPKEFIVVDDDINNRVRKELKKKFGSLTKAAVKLSLKRGHLDSRRGLSISELERVAEALGFSWENLKVRVKSITYQGAHGPVRLRKRRIDEDMAYLLGLLAADGSLSRKEIKFYNTNKSLIRLYVKIYRRLFPGKRCWINVQTGGGKRWKKRMAVRCKNRVLLSIAQKLDIRGGLKPLFPLDKKIVSSFLRGYFDGDGTVKITRWRGWSSFKITFNLGKDRYEHAKGLQLLLKRLGIISKLYTYEDRVLLDISEREDVARFSSIVRSNHPFKRRRLLEANKTSKLPRKMGGLFEQLPLECGRLIRFLMDRYRIPLKRLPLSRSNLLRVTRQECRITRVNLRRVINVLRRYVRPDDKDFIKLNQLCNSSFFLDQVKEVKVVPSKEDYVYDITVDGVHNFIPEGIFTVSNCIEAPKLSEVMQNRNIKVLTLSDVVEVSGGPGNFRVKVRQRPRYVTDECTRCGDCVPACPVILKNEFDVGMGARKAIYLPFDQAEPGAYVIDIENCLNKPPNYLPCNRCVEACGPKCIDFEMREKTHELEVGAIIVAAGSDLFDASLIPEFSYGRHPDILTAMELERLLQSSGPSRGEVIKPSDHHHPEKVAFILCVGARDKRFYSFCSRVCCMYSIKEALQLVDHGIKNVTVFYMDIRAYGKGFDEMFERARNSGVRFVRSRPGRIIPNGHGIDVFYEDTTSGELRRETFDMVVLSTALTPSEELRKLADTLGIEVGEDGFIKSYEVDGDFVGTSREGIYVCGCASGPKDIPDSVTEAGAAAAKALTHLTAKSLEPEVYEETIDPSGEPRVGVFICHCGSNIAGVVDIKAAAEQARKLPYVAHVDDQKFSCSGAGTKYIENVIREKKLNRVVVAACSPKTHSPTFMRACARAGLNPYLFEMANIRNLNSWVHKNQPAEATEKAVDLIGMAVRKVALQTPLTKLKSNVVQKALVIGGGVAGMTAATVLANMGFETHLVEKERQLGGLLRYLKEIAPSGLDAQRFLRWKMMQLERSGAKIHLGTEVTSVTGFVGNYHVTLSNGEELDVGAVIIATGGKPHEPSWPGTAANGMHVATLMNYELEGVPDNARNIAFVGCVGSRNQNRGCSRYCCQTIIYHALKLRRAGKNVSVFVKDVRTYSRGAEELYRKACEEGVRFIRVGQEKPIEELVQIGDGGLTAYDIVSGETVSIPADYVVLATALDPPAEITAAQHLRVAKDSEGFFLELHPKLGPVESITGGVFLAGVAQGPKDVRESVSQGLAAAAKAAALLTSPQLEKEPFIPVINTQRCTKCMRCAEVCPYGAIKGERGKWIEVVPGLCEGCGACVAECNVEGAITMPGFTDEQIIAQIDAALAENPQDKVIVFACNWCSYAGADLAGILKIQYPASNRVIRTMCSARVSQKFILHAFEKGAGAVFVTGCWPQDCHYNYANLNTKKRYERWLRIIQARKIDPKRLQLHWISAAEAKRFAEKMNEAHQVLLSLKKEVSG</sequence>
<evidence type="ECO:0000256" key="7">
    <source>
        <dbReference type="ARBA" id="ARBA00023000"/>
    </source>
</evidence>
<dbReference type="InterPro" id="IPR023753">
    <property type="entry name" value="FAD/NAD-binding_dom"/>
</dbReference>
<feature type="domain" description="4Fe-4S ferredoxin-type" evidence="13">
    <location>
        <begin position="1474"/>
        <end position="1504"/>
    </location>
</feature>
<dbReference type="SMART" id="SM00306">
    <property type="entry name" value="HintN"/>
    <property type="match status" value="1"/>
</dbReference>
<dbReference type="GO" id="GO:0016539">
    <property type="term" value="P:intein-mediated protein splicing"/>
    <property type="evidence" value="ECO:0007669"/>
    <property type="project" value="InterPro"/>
</dbReference>
<dbReference type="SUPFAM" id="SSF55608">
    <property type="entry name" value="Homing endonucleases"/>
    <property type="match status" value="2"/>
</dbReference>
<evidence type="ECO:0000256" key="11">
    <source>
        <dbReference type="RuleBase" id="RU366072"/>
    </source>
</evidence>
<dbReference type="InterPro" id="IPR004860">
    <property type="entry name" value="LAGLIDADG_dom"/>
</dbReference>
<dbReference type="PROSITE" id="PS50817">
    <property type="entry name" value="INTEIN_N_TER"/>
    <property type="match status" value="1"/>
</dbReference>
<feature type="domain" description="4Fe-4S ferredoxin-type" evidence="13">
    <location>
        <begin position="625"/>
        <end position="653"/>
    </location>
</feature>
<dbReference type="PRINTS" id="PR00379">
    <property type="entry name" value="INTEIN"/>
</dbReference>
<dbReference type="InterPro" id="IPR003813">
    <property type="entry name" value="MvhD/FlpD"/>
</dbReference>
<comment type="similarity">
    <text evidence="2 11">Belongs to the HdrA family.</text>
</comment>
<comment type="function">
    <text evidence="11">Part of a complex that catalyzes the reversible reduction of CoM-S-S-CoB to the thiol-coenzymes H-S-CoM (coenzyme M) and H-S-CoB (coenzyme B).</text>
</comment>